<gene>
    <name evidence="3" type="ORF">JZ751_001866</name>
</gene>
<reference evidence="3" key="1">
    <citation type="thesis" date="2021" institute="BYU ScholarsArchive" country="Provo, UT, USA">
        <title>Applications of and Algorithms for Genome Assembly and Genomic Analyses with an Emphasis on Marine Teleosts.</title>
        <authorList>
            <person name="Pickett B.D."/>
        </authorList>
    </citation>
    <scope>NUCLEOTIDE SEQUENCE</scope>
    <source>
        <strain evidence="3">HI-2016</strain>
    </source>
</reference>
<feature type="region of interest" description="Disordered" evidence="1">
    <location>
        <begin position="87"/>
        <end position="134"/>
    </location>
</feature>
<dbReference type="GO" id="GO:0070062">
    <property type="term" value="C:extracellular exosome"/>
    <property type="evidence" value="ECO:0007669"/>
    <property type="project" value="TreeGrafter"/>
</dbReference>
<comment type="caution">
    <text evidence="3">The sequence shown here is derived from an EMBL/GenBank/DDBJ whole genome shotgun (WGS) entry which is preliminary data.</text>
</comment>
<feature type="non-terminal residue" evidence="3">
    <location>
        <position position="282"/>
    </location>
</feature>
<keyword evidence="2" id="KW-0472">Membrane</keyword>
<feature type="compositionally biased region" description="Acidic residues" evidence="1">
    <location>
        <begin position="17"/>
        <end position="33"/>
    </location>
</feature>
<keyword evidence="4" id="KW-1185">Reference proteome</keyword>
<feature type="region of interest" description="Disordered" evidence="1">
    <location>
        <begin position="1"/>
        <end position="33"/>
    </location>
</feature>
<evidence type="ECO:0000256" key="1">
    <source>
        <dbReference type="SAM" id="MobiDB-lite"/>
    </source>
</evidence>
<dbReference type="PANTHER" id="PTHR47278:SF1">
    <property type="entry name" value="GLUTATHIONE HYDROLASE 6"/>
    <property type="match status" value="1"/>
</dbReference>
<accession>A0A8T2PUZ4</accession>
<feature type="transmembrane region" description="Helical" evidence="2">
    <location>
        <begin position="57"/>
        <end position="75"/>
    </location>
</feature>
<proteinExistence type="predicted"/>
<evidence type="ECO:0000313" key="4">
    <source>
        <dbReference type="Proteomes" id="UP000824540"/>
    </source>
</evidence>
<sequence length="282" mass="31231">MSINSVRYEKLRSTESDNYDEQESDRETPEDEEEVTVFIYQSSTHQHKVRQRWRNTFVRLTVALVLLALALSFVICEWRGCLSQENTPGDLTVTAGHSETGKNEEGHEHHHHNEDDSEEDQHHHGNSGHHEHRHPNLYHHGVVITDSDKLLLWSCPLIVKVKEDDDGDDDDDDEEVLAIGVTGGLSAPFIAAQMIGKRVHAGKSAPDAMASPIVHLESGSPGSLLGCVSEVSHDSDMYQMLLEGEEHFRGTDRCSDDTMVSILQLHAGHVGAYGAPAAKAHA</sequence>
<organism evidence="3 4">
    <name type="scientific">Albula glossodonta</name>
    <name type="common">roundjaw bonefish</name>
    <dbReference type="NCBI Taxonomy" id="121402"/>
    <lineage>
        <taxon>Eukaryota</taxon>
        <taxon>Metazoa</taxon>
        <taxon>Chordata</taxon>
        <taxon>Craniata</taxon>
        <taxon>Vertebrata</taxon>
        <taxon>Euteleostomi</taxon>
        <taxon>Actinopterygii</taxon>
        <taxon>Neopterygii</taxon>
        <taxon>Teleostei</taxon>
        <taxon>Albuliformes</taxon>
        <taxon>Albulidae</taxon>
        <taxon>Albula</taxon>
    </lineage>
</organism>
<dbReference type="AlphaFoldDB" id="A0A8T2PUZ4"/>
<dbReference type="Proteomes" id="UP000824540">
    <property type="component" value="Unassembled WGS sequence"/>
</dbReference>
<evidence type="ECO:0000313" key="3">
    <source>
        <dbReference type="EMBL" id="KAG9355153.1"/>
    </source>
</evidence>
<dbReference type="PANTHER" id="PTHR47278">
    <property type="entry name" value="GLUTATHIONE HYDROLASE 6"/>
    <property type="match status" value="1"/>
</dbReference>
<dbReference type="InterPro" id="IPR052688">
    <property type="entry name" value="Gamma-glutamyltransfase"/>
</dbReference>
<feature type="compositionally biased region" description="Basic residues" evidence="1">
    <location>
        <begin position="124"/>
        <end position="134"/>
    </location>
</feature>
<dbReference type="OrthoDB" id="1081007at2759"/>
<feature type="compositionally biased region" description="Basic and acidic residues" evidence="1">
    <location>
        <begin position="99"/>
        <end position="114"/>
    </location>
</feature>
<keyword evidence="2" id="KW-0812">Transmembrane</keyword>
<protein>
    <submittedName>
        <fullName evidence="3">Uncharacterized protein</fullName>
    </submittedName>
</protein>
<name>A0A8T2PUZ4_9TELE</name>
<evidence type="ECO:0000256" key="2">
    <source>
        <dbReference type="SAM" id="Phobius"/>
    </source>
</evidence>
<dbReference type="EMBL" id="JAFBMS010000002">
    <property type="protein sequence ID" value="KAG9355153.1"/>
    <property type="molecule type" value="Genomic_DNA"/>
</dbReference>
<keyword evidence="2" id="KW-1133">Transmembrane helix</keyword>